<accession>A0ABN1CQ82</accession>
<keyword evidence="2" id="KW-1185">Reference proteome</keyword>
<dbReference type="Proteomes" id="UP001500191">
    <property type="component" value="Unassembled WGS sequence"/>
</dbReference>
<reference evidence="1 2" key="1">
    <citation type="journal article" date="2019" name="Int. J. Syst. Evol. Microbiol.">
        <title>The Global Catalogue of Microorganisms (GCM) 10K type strain sequencing project: providing services to taxonomists for standard genome sequencing and annotation.</title>
        <authorList>
            <consortium name="The Broad Institute Genomics Platform"/>
            <consortium name="The Broad Institute Genome Sequencing Center for Infectious Disease"/>
            <person name="Wu L."/>
            <person name="Ma J."/>
        </authorList>
    </citation>
    <scope>NUCLEOTIDE SEQUENCE [LARGE SCALE GENOMIC DNA]</scope>
    <source>
        <strain evidence="1 2">JCM 14368</strain>
    </source>
</reference>
<comment type="caution">
    <text evidence="1">The sequence shown here is derived from an EMBL/GenBank/DDBJ whole genome shotgun (WGS) entry which is preliminary data.</text>
</comment>
<protein>
    <submittedName>
        <fullName evidence="1">Uncharacterized protein</fullName>
    </submittedName>
</protein>
<proteinExistence type="predicted"/>
<gene>
    <name evidence="1" type="ORF">GCM10008937_33930</name>
</gene>
<organism evidence="1 2">
    <name type="scientific">Deinococcus depolymerans</name>
    <dbReference type="NCBI Taxonomy" id="392408"/>
    <lineage>
        <taxon>Bacteria</taxon>
        <taxon>Thermotogati</taxon>
        <taxon>Deinococcota</taxon>
        <taxon>Deinococci</taxon>
        <taxon>Deinococcales</taxon>
        <taxon>Deinococcaceae</taxon>
        <taxon>Deinococcus</taxon>
    </lineage>
</organism>
<dbReference type="EMBL" id="BAAADB010000033">
    <property type="protein sequence ID" value="GAA0523602.1"/>
    <property type="molecule type" value="Genomic_DNA"/>
</dbReference>
<evidence type="ECO:0000313" key="1">
    <source>
        <dbReference type="EMBL" id="GAA0523602.1"/>
    </source>
</evidence>
<sequence length="43" mass="5071">MQVILESGAETGRPVERWLPYPGPRRVYLQDMPSKLDFRRDLP</sequence>
<name>A0ABN1CQ82_9DEIO</name>
<evidence type="ECO:0000313" key="2">
    <source>
        <dbReference type="Proteomes" id="UP001500191"/>
    </source>
</evidence>